<reference evidence="2" key="1">
    <citation type="submission" date="2019-04" db="EMBL/GenBank/DDBJ databases">
        <authorList>
            <consortium name="Science for Life Laboratories"/>
        </authorList>
    </citation>
    <scope>NUCLEOTIDE SEQUENCE</scope>
    <source>
        <strain evidence="2">MBLW1</strain>
    </source>
</reference>
<sequence>MMMLKKMGSDIGSLSERWCLMYRVEAIFRFIEALGRGDPIAWGLVGIFAIIGAGLGLFTWKISRDLKREDEERKNRYRRKPRPKSD</sequence>
<keyword evidence="3" id="KW-1185">Reference proteome</keyword>
<protein>
    <submittedName>
        <fullName evidence="2">Uncharacterized protein</fullName>
    </submittedName>
</protein>
<gene>
    <name evidence="2" type="ORF">GMBLW1_21180</name>
</gene>
<evidence type="ECO:0000313" key="2">
    <source>
        <dbReference type="EMBL" id="VIP01842.1"/>
    </source>
</evidence>
<dbReference type="AlphaFoldDB" id="A0A6C2YLP9"/>
<accession>A0A6C2YLP9</accession>
<name>A0A6C2YLP9_9BACT</name>
<keyword evidence="1" id="KW-0472">Membrane</keyword>
<dbReference type="EMBL" id="LR593887">
    <property type="protein sequence ID" value="VTR99614.1"/>
    <property type="molecule type" value="Genomic_DNA"/>
</dbReference>
<dbReference type="RefSeq" id="WP_232055979.1">
    <property type="nucleotide sequence ID" value="NZ_LR593887.1"/>
</dbReference>
<dbReference type="EMBL" id="LR586016">
    <property type="protein sequence ID" value="VIP01842.1"/>
    <property type="molecule type" value="Genomic_DNA"/>
</dbReference>
<proteinExistence type="predicted"/>
<keyword evidence="1" id="KW-1133">Transmembrane helix</keyword>
<organism evidence="2">
    <name type="scientific">Tuwongella immobilis</name>
    <dbReference type="NCBI Taxonomy" id="692036"/>
    <lineage>
        <taxon>Bacteria</taxon>
        <taxon>Pseudomonadati</taxon>
        <taxon>Planctomycetota</taxon>
        <taxon>Planctomycetia</taxon>
        <taxon>Gemmatales</taxon>
        <taxon>Gemmataceae</taxon>
        <taxon>Tuwongella</taxon>
    </lineage>
</organism>
<evidence type="ECO:0000256" key="1">
    <source>
        <dbReference type="SAM" id="Phobius"/>
    </source>
</evidence>
<dbReference type="Proteomes" id="UP000464378">
    <property type="component" value="Chromosome"/>
</dbReference>
<dbReference type="KEGG" id="tim:GMBLW1_21180"/>
<evidence type="ECO:0000313" key="3">
    <source>
        <dbReference type="Proteomes" id="UP000464378"/>
    </source>
</evidence>
<keyword evidence="1" id="KW-0812">Transmembrane</keyword>
<dbReference type="InParanoid" id="A0A6C2YLP9"/>
<feature type="transmembrane region" description="Helical" evidence="1">
    <location>
        <begin position="40"/>
        <end position="60"/>
    </location>
</feature>